<evidence type="ECO:0000313" key="1">
    <source>
        <dbReference type="EMBL" id="MED6236656.1"/>
    </source>
</evidence>
<name>A0ABU7AFT1_9TELE</name>
<reference evidence="1 2" key="1">
    <citation type="submission" date="2021-07" db="EMBL/GenBank/DDBJ databases">
        <authorList>
            <person name="Palmer J.M."/>
        </authorList>
    </citation>
    <scope>NUCLEOTIDE SEQUENCE [LARGE SCALE GENOMIC DNA]</scope>
    <source>
        <strain evidence="1 2">AT_MEX2019</strain>
        <tissue evidence="1">Muscle</tissue>
    </source>
</reference>
<gene>
    <name evidence="1" type="ORF">ATANTOWER_012261</name>
</gene>
<protein>
    <submittedName>
        <fullName evidence="1">Uncharacterized protein</fullName>
    </submittedName>
</protein>
<accession>A0ABU7AFT1</accession>
<comment type="caution">
    <text evidence="1">The sequence shown here is derived from an EMBL/GenBank/DDBJ whole genome shotgun (WGS) entry which is preliminary data.</text>
</comment>
<organism evidence="1 2">
    <name type="scientific">Ataeniobius toweri</name>
    <dbReference type="NCBI Taxonomy" id="208326"/>
    <lineage>
        <taxon>Eukaryota</taxon>
        <taxon>Metazoa</taxon>
        <taxon>Chordata</taxon>
        <taxon>Craniata</taxon>
        <taxon>Vertebrata</taxon>
        <taxon>Euteleostomi</taxon>
        <taxon>Actinopterygii</taxon>
        <taxon>Neopterygii</taxon>
        <taxon>Teleostei</taxon>
        <taxon>Neoteleostei</taxon>
        <taxon>Acanthomorphata</taxon>
        <taxon>Ovalentaria</taxon>
        <taxon>Atherinomorphae</taxon>
        <taxon>Cyprinodontiformes</taxon>
        <taxon>Goodeidae</taxon>
        <taxon>Ataeniobius</taxon>
    </lineage>
</organism>
<sequence length="116" mass="12815">MELKPRKVSKRSMYLFVIFKNYNPIARMINIDVPFAPTVPKSCTSFQEEGPLCLAGRWVQQCYRGKPGGTVYLTVIPEPGHAIHMGKPHVFMGGDRAVQTPSAAAQNSSQIGMYDG</sequence>
<evidence type="ECO:0000313" key="2">
    <source>
        <dbReference type="Proteomes" id="UP001345963"/>
    </source>
</evidence>
<keyword evidence="2" id="KW-1185">Reference proteome</keyword>
<dbReference type="EMBL" id="JAHUTI010012451">
    <property type="protein sequence ID" value="MED6236656.1"/>
    <property type="molecule type" value="Genomic_DNA"/>
</dbReference>
<proteinExistence type="predicted"/>
<dbReference type="Proteomes" id="UP001345963">
    <property type="component" value="Unassembled WGS sequence"/>
</dbReference>